<evidence type="ECO:0000313" key="3">
    <source>
        <dbReference type="Proteomes" id="UP000241247"/>
    </source>
</evidence>
<name>A0A2T5BHW1_MYCDI</name>
<sequence>MRVLLSKLAIVAFLAAPAVALAAPQTTTGTVKSFSPKQMTLTLDNGTVYMLPKGYKNPGLKAGEKVSITWNMAGKKHEATAVKILQ</sequence>
<dbReference type="OrthoDB" id="7868674at2"/>
<organism evidence="2 3">
    <name type="scientific">Mycoplana dimorpha</name>
    <dbReference type="NCBI Taxonomy" id="28320"/>
    <lineage>
        <taxon>Bacteria</taxon>
        <taxon>Pseudomonadati</taxon>
        <taxon>Pseudomonadota</taxon>
        <taxon>Alphaproteobacteria</taxon>
        <taxon>Hyphomicrobiales</taxon>
        <taxon>Rhizobiaceae</taxon>
        <taxon>Mycoplana</taxon>
    </lineage>
</organism>
<accession>A0A2T5BHW1</accession>
<protein>
    <submittedName>
        <fullName evidence="2">Uncharacterized protein DUF1344</fullName>
    </submittedName>
</protein>
<proteinExistence type="predicted"/>
<gene>
    <name evidence="2" type="ORF">C7449_101234</name>
</gene>
<evidence type="ECO:0000256" key="1">
    <source>
        <dbReference type="SAM" id="SignalP"/>
    </source>
</evidence>
<feature type="signal peptide" evidence="1">
    <location>
        <begin position="1"/>
        <end position="22"/>
    </location>
</feature>
<evidence type="ECO:0000313" key="2">
    <source>
        <dbReference type="EMBL" id="PTM98569.1"/>
    </source>
</evidence>
<dbReference type="InterPro" id="IPR009780">
    <property type="entry name" value="DUF1344"/>
</dbReference>
<comment type="caution">
    <text evidence="2">The sequence shown here is derived from an EMBL/GenBank/DDBJ whole genome shotgun (WGS) entry which is preliminary data.</text>
</comment>
<keyword evidence="1" id="KW-0732">Signal</keyword>
<dbReference type="AlphaFoldDB" id="A0A2T5BHW1"/>
<reference evidence="2 3" key="1">
    <citation type="submission" date="2018-04" db="EMBL/GenBank/DDBJ databases">
        <title>Genomic Encyclopedia of Type Strains, Phase IV (KMG-IV): sequencing the most valuable type-strain genomes for metagenomic binning, comparative biology and taxonomic classification.</title>
        <authorList>
            <person name="Goeker M."/>
        </authorList>
    </citation>
    <scope>NUCLEOTIDE SEQUENCE [LARGE SCALE GENOMIC DNA]</scope>
    <source>
        <strain evidence="2 3">DSM 7138</strain>
    </source>
</reference>
<dbReference type="Proteomes" id="UP000241247">
    <property type="component" value="Unassembled WGS sequence"/>
</dbReference>
<dbReference type="RefSeq" id="WP_108000948.1">
    <property type="nucleotide sequence ID" value="NZ_JBHEEX010000008.1"/>
</dbReference>
<feature type="chain" id="PRO_5015698094" evidence="1">
    <location>
        <begin position="23"/>
        <end position="86"/>
    </location>
</feature>
<dbReference type="EMBL" id="PZZZ01000001">
    <property type="protein sequence ID" value="PTM98569.1"/>
    <property type="molecule type" value="Genomic_DNA"/>
</dbReference>
<keyword evidence="3" id="KW-1185">Reference proteome</keyword>
<dbReference type="Pfam" id="PF07076">
    <property type="entry name" value="DUF1344"/>
    <property type="match status" value="1"/>
</dbReference>